<dbReference type="InterPro" id="IPR036779">
    <property type="entry name" value="LysM_dom_sf"/>
</dbReference>
<dbReference type="PANTHER" id="PTHR34700">
    <property type="entry name" value="POTASSIUM BINDING PROTEIN KBP"/>
    <property type="match status" value="1"/>
</dbReference>
<evidence type="ECO:0000313" key="3">
    <source>
        <dbReference type="EMBL" id="MBH9579487.1"/>
    </source>
</evidence>
<dbReference type="InterPro" id="IPR052196">
    <property type="entry name" value="Bact_Kbp"/>
</dbReference>
<name>A0A931JAM6_9BURK</name>
<keyword evidence="4" id="KW-1185">Reference proteome</keyword>
<evidence type="ECO:0000313" key="4">
    <source>
        <dbReference type="Proteomes" id="UP000613266"/>
    </source>
</evidence>
<protein>
    <submittedName>
        <fullName evidence="3">LysM peptidoglycan-binding domain-containing protein</fullName>
    </submittedName>
</protein>
<dbReference type="PANTHER" id="PTHR34700:SF4">
    <property type="entry name" value="PHAGE-LIKE ELEMENT PBSX PROTEIN XKDP"/>
    <property type="match status" value="1"/>
</dbReference>
<reference evidence="3" key="1">
    <citation type="submission" date="2020-12" db="EMBL/GenBank/DDBJ databases">
        <title>The genome sequence of Inhella sp. 1Y17.</title>
        <authorList>
            <person name="Liu Y."/>
        </authorList>
    </citation>
    <scope>NUCLEOTIDE SEQUENCE</scope>
    <source>
        <strain evidence="3">1Y17</strain>
    </source>
</reference>
<dbReference type="PROSITE" id="PS51782">
    <property type="entry name" value="LYSM"/>
    <property type="match status" value="1"/>
</dbReference>
<comment type="caution">
    <text evidence="3">The sequence shown here is derived from an EMBL/GenBank/DDBJ whole genome shotgun (WGS) entry which is preliminary data.</text>
</comment>
<evidence type="ECO:0000259" key="2">
    <source>
        <dbReference type="PROSITE" id="PS51782"/>
    </source>
</evidence>
<evidence type="ECO:0000256" key="1">
    <source>
        <dbReference type="SAM" id="SignalP"/>
    </source>
</evidence>
<feature type="domain" description="LysM" evidence="2">
    <location>
        <begin position="56"/>
        <end position="105"/>
    </location>
</feature>
<dbReference type="AlphaFoldDB" id="A0A931JAM6"/>
<feature type="chain" id="PRO_5036720491" evidence="1">
    <location>
        <begin position="25"/>
        <end position="386"/>
    </location>
</feature>
<dbReference type="Proteomes" id="UP000613266">
    <property type="component" value="Unassembled WGS sequence"/>
</dbReference>
<dbReference type="EMBL" id="JAEDAK010000023">
    <property type="protein sequence ID" value="MBH9579487.1"/>
    <property type="molecule type" value="Genomic_DNA"/>
</dbReference>
<sequence>MLKSLRLSLTAAALACAYALPAGANPYPITEDQRATAERVAQAGVPLDELAPNAPDSHTVKRGDTLWAISSIFLKSPWRWPELWGMNRQQIANPHLIYPGQTLYLVKRDGRATLQMSPGGSSAAAGESGDVVLTPRVRTTDLADNPVAAIPQHLIEPFLNEAIVLDSDELAAAPRIVAAQEGRVMLSQGESAYVRGIQQPMSSYRVFRSAKPLRDFETKEVLGYESVYLGTADLTRLGGETLNQGDKLEVPATITVRQMRQEIGVGDRLAPVPTRNYSRYVPHAPGKPLGGRIISVYGDAITAGQNQIVALNRGSADGLERGHVLSLWRAGRVVKDRTDNRNEAVQLPDEAHGVLFVFQTFKRVSYALIISVKEPVSTGDRFSEPR</sequence>
<organism evidence="3 4">
    <name type="scientific">Inhella proteolytica</name>
    <dbReference type="NCBI Taxonomy" id="2795029"/>
    <lineage>
        <taxon>Bacteria</taxon>
        <taxon>Pseudomonadati</taxon>
        <taxon>Pseudomonadota</taxon>
        <taxon>Betaproteobacteria</taxon>
        <taxon>Burkholderiales</taxon>
        <taxon>Sphaerotilaceae</taxon>
        <taxon>Inhella</taxon>
    </lineage>
</organism>
<dbReference type="InterPro" id="IPR018392">
    <property type="entry name" value="LysM"/>
</dbReference>
<dbReference type="SMART" id="SM00257">
    <property type="entry name" value="LysM"/>
    <property type="match status" value="1"/>
</dbReference>
<gene>
    <name evidence="3" type="ORF">I7X39_21525</name>
</gene>
<dbReference type="Pfam" id="PF01476">
    <property type="entry name" value="LysM"/>
    <property type="match status" value="1"/>
</dbReference>
<accession>A0A931JAM6</accession>
<dbReference type="SUPFAM" id="SSF54106">
    <property type="entry name" value="LysM domain"/>
    <property type="match status" value="1"/>
</dbReference>
<proteinExistence type="predicted"/>
<feature type="signal peptide" evidence="1">
    <location>
        <begin position="1"/>
        <end position="24"/>
    </location>
</feature>
<keyword evidence="1" id="KW-0732">Signal</keyword>
<dbReference type="Gene3D" id="3.10.350.10">
    <property type="entry name" value="LysM domain"/>
    <property type="match status" value="1"/>
</dbReference>
<dbReference type="CDD" id="cd00118">
    <property type="entry name" value="LysM"/>
    <property type="match status" value="1"/>
</dbReference>